<keyword evidence="4 7" id="KW-0472">Membrane</keyword>
<organism evidence="9 10">
    <name type="scientific">Calicophoron daubneyi</name>
    <name type="common">Rumen fluke</name>
    <name type="synonym">Paramphistomum daubneyi</name>
    <dbReference type="NCBI Taxonomy" id="300641"/>
    <lineage>
        <taxon>Eukaryota</taxon>
        <taxon>Metazoa</taxon>
        <taxon>Spiralia</taxon>
        <taxon>Lophotrochozoa</taxon>
        <taxon>Platyhelminthes</taxon>
        <taxon>Trematoda</taxon>
        <taxon>Digenea</taxon>
        <taxon>Plagiorchiida</taxon>
        <taxon>Pronocephalata</taxon>
        <taxon>Paramphistomoidea</taxon>
        <taxon>Paramphistomidae</taxon>
        <taxon>Calicophoron</taxon>
    </lineage>
</organism>
<feature type="compositionally biased region" description="Polar residues" evidence="6">
    <location>
        <begin position="1279"/>
        <end position="1306"/>
    </location>
</feature>
<keyword evidence="2 7" id="KW-0812">Transmembrane</keyword>
<feature type="compositionally biased region" description="Low complexity" evidence="6">
    <location>
        <begin position="1313"/>
        <end position="1330"/>
    </location>
</feature>
<evidence type="ECO:0000313" key="9">
    <source>
        <dbReference type="EMBL" id="CAL5141941.1"/>
    </source>
</evidence>
<dbReference type="InterPro" id="IPR005821">
    <property type="entry name" value="Ion_trans_dom"/>
</dbReference>
<gene>
    <name evidence="9" type="ORF">CDAUBV1_LOCUS17230</name>
</gene>
<feature type="region of interest" description="Disordered" evidence="6">
    <location>
        <begin position="1"/>
        <end position="28"/>
    </location>
</feature>
<dbReference type="Proteomes" id="UP001497525">
    <property type="component" value="Unassembled WGS sequence"/>
</dbReference>
<sequence>MANPTGGFKRGILTSPTPGRSNNNAASKASTVEGKRIVAAKIASAVGAGGAPTRVINAFIQVKDYPGLDRYLCKHKIPTDILTSSLQRACMTSDSEAVQIFAKNGANVNYVDQFGTTLLHFAMRGGGNERVIQYLITYGLEYNTWRSEGMPLLHWACSMGYTQLVEYMVGTKDAPLQEADDSGRLPIHVAAVYGQPSVLSYLIRALSKRLCAVSVPPQYLDAVETHGRTAIAEETEDDSVSSENVLKRPEKVPLVILRNRVRRPTYCQEPGNAQLAAASNYLDLHQWTPLHHASCEDAINNYQDCLKILLDNGADPMLQTLQGKTALDLAYAAGRSQMLVDVLPKRQLIALLMRIDDIVPSNVRRRMQQQAQKSRSATESVLYPESVPGVMRQPYHQEPSTCSLTESVERTRKGYSFIRRLADNMDASADGYRKQPAWSTKTPKSEGANVMSVWRKILLNDNVELLETLRDSLVWREHRSDPAPNAEIDFTALNEKLGGQARNTSMNDFETSQNLTMEQMAELFSDCYENGTGVFSHVQANYQTVLKANDFRTVLRAMTGLFTFKTLSTEKVVILRPMYKSLLFLAIICGRFRVAEQLLRMRQFDLLPAAVLVVLILRRLRKEPSFPQQAIGELDRFIGRVESIAVDVLSLVFLKDKTSNKSVCHDILTVPLRTFGDMPLIDLCARAKCTELLSLLCCQRVLDERWQGVLVHIPPLIKWPTRLLPFTGLMYLEYVANKERAKAKVKRSPVKTFSSSLNRPQFSPQLSTVSQISAHSSHERPKSSSWRTVVSSLRTLLRCTRSPDGQSSKTSIRHSSTLSSSQSPQPNVVTVYDRLTNHTGYESSPRWYFLTRVYQAPSTKFFFHSIFHFVFLFHFSLICIFAIRSKPTIVEKICLAYIAGYALEEVRQMLIEGLRGELVTYFKDLWNWIDLLSIGFAGAGFCIRMSLKKVYTRKEAILEADDEILSLARNIYMISLNMFFMRTLTITYILRRVGPRLKMIADMLRKDLVPMLIVFAIFIASYGVWFQGLLYPNNFYDLPPEKRTTSGNLDEQRLTIADSMREMFKRAFYSMFEASTVLEESIYSSDSEASPVRVPSSGSKVMRMHAENRRRLDKVIGDPYGTEHSRYWELDTVLKFILIQSFSLQNRRQSLGENNNMAAGSPGSVPVSANIYATAMEQRKESLSEETENFAKQVDQRLNRMDGLLEQVLRCLDQVAARESGTSLSPSLQGSSILRTQDPSNTGEVQSSLSSIKGSKESCTRQNIMKQRERPYTPGKSGSLYSSATSLETTTKGTSAGTSPTLVSSQHHNDFWSSQSSTHSTDTQSPAHSK</sequence>
<evidence type="ECO:0000313" key="10">
    <source>
        <dbReference type="Proteomes" id="UP001497525"/>
    </source>
</evidence>
<dbReference type="Pfam" id="PF00520">
    <property type="entry name" value="Ion_trans"/>
    <property type="match status" value="1"/>
</dbReference>
<reference evidence="9" key="1">
    <citation type="submission" date="2024-06" db="EMBL/GenBank/DDBJ databases">
        <authorList>
            <person name="Liu X."/>
            <person name="Lenzi L."/>
            <person name="Haldenby T S."/>
            <person name="Uol C."/>
        </authorList>
    </citation>
    <scope>NUCLEOTIDE SEQUENCE</scope>
</reference>
<dbReference type="Pfam" id="PF00023">
    <property type="entry name" value="Ank"/>
    <property type="match status" value="1"/>
</dbReference>
<evidence type="ECO:0000256" key="7">
    <source>
        <dbReference type="SAM" id="Phobius"/>
    </source>
</evidence>
<name>A0AAV2TY28_CALDB</name>
<dbReference type="SUPFAM" id="SSF48403">
    <property type="entry name" value="Ankyrin repeat"/>
    <property type="match status" value="1"/>
</dbReference>
<feature type="transmembrane region" description="Helical" evidence="7">
    <location>
        <begin position="861"/>
        <end position="883"/>
    </location>
</feature>
<evidence type="ECO:0000256" key="2">
    <source>
        <dbReference type="ARBA" id="ARBA00022692"/>
    </source>
</evidence>
<evidence type="ECO:0000256" key="3">
    <source>
        <dbReference type="ARBA" id="ARBA00022989"/>
    </source>
</evidence>
<dbReference type="InterPro" id="IPR002110">
    <property type="entry name" value="Ankyrin_rpt"/>
</dbReference>
<dbReference type="PROSITE" id="PS50088">
    <property type="entry name" value="ANK_REPEAT"/>
    <property type="match status" value="1"/>
</dbReference>
<comment type="caution">
    <text evidence="9">The sequence shown here is derived from an EMBL/GenBank/DDBJ whole genome shotgun (WGS) entry which is preliminary data.</text>
</comment>
<dbReference type="SMART" id="SM00248">
    <property type="entry name" value="ANK"/>
    <property type="match status" value="7"/>
</dbReference>
<feature type="transmembrane region" description="Helical" evidence="7">
    <location>
        <begin position="1011"/>
        <end position="1031"/>
    </location>
</feature>
<comment type="subcellular location">
    <subcellularLocation>
        <location evidence="1">Membrane</location>
        <topology evidence="1">Multi-pass membrane protein</topology>
    </subcellularLocation>
</comment>
<feature type="compositionally biased region" description="Polar residues" evidence="6">
    <location>
        <begin position="1220"/>
        <end position="1246"/>
    </location>
</feature>
<dbReference type="Pfam" id="PF12796">
    <property type="entry name" value="Ank_2"/>
    <property type="match status" value="1"/>
</dbReference>
<feature type="repeat" description="ANK" evidence="5">
    <location>
        <begin position="114"/>
        <end position="147"/>
    </location>
</feature>
<evidence type="ECO:0000259" key="8">
    <source>
        <dbReference type="Pfam" id="PF00520"/>
    </source>
</evidence>
<feature type="transmembrane region" description="Helical" evidence="7">
    <location>
        <begin position="967"/>
        <end position="990"/>
    </location>
</feature>
<evidence type="ECO:0000256" key="5">
    <source>
        <dbReference type="PROSITE-ProRule" id="PRU00023"/>
    </source>
</evidence>
<protein>
    <recommendedName>
        <fullName evidence="8">Ion transport domain-containing protein</fullName>
    </recommendedName>
</protein>
<dbReference type="PROSITE" id="PS50297">
    <property type="entry name" value="ANK_REP_REGION"/>
    <property type="match status" value="1"/>
</dbReference>
<feature type="compositionally biased region" description="Low complexity" evidence="6">
    <location>
        <begin position="807"/>
        <end position="823"/>
    </location>
</feature>
<keyword evidence="3 7" id="KW-1133">Transmembrane helix</keyword>
<dbReference type="PANTHER" id="PTHR13800:SF12">
    <property type="entry name" value="TRANSIENT RECEPTOR POTENTIAL CATION CHANNEL SUBFAMILY M MEMBER-LIKE 2"/>
    <property type="match status" value="1"/>
</dbReference>
<dbReference type="GO" id="GO:0099604">
    <property type="term" value="F:ligand-gated calcium channel activity"/>
    <property type="evidence" value="ECO:0007669"/>
    <property type="project" value="TreeGrafter"/>
</dbReference>
<dbReference type="InterPro" id="IPR036770">
    <property type="entry name" value="Ankyrin_rpt-contain_sf"/>
</dbReference>
<keyword evidence="5" id="KW-0040">ANK repeat</keyword>
<dbReference type="GO" id="GO:0005886">
    <property type="term" value="C:plasma membrane"/>
    <property type="evidence" value="ECO:0007669"/>
    <property type="project" value="TreeGrafter"/>
</dbReference>
<feature type="region of interest" description="Disordered" evidence="6">
    <location>
        <begin position="800"/>
        <end position="825"/>
    </location>
</feature>
<proteinExistence type="predicted"/>
<feature type="compositionally biased region" description="Polar residues" evidence="6">
    <location>
        <begin position="14"/>
        <end position="28"/>
    </location>
</feature>
<evidence type="ECO:0000256" key="4">
    <source>
        <dbReference type="ARBA" id="ARBA00023136"/>
    </source>
</evidence>
<dbReference type="EMBL" id="CAXLJL010000933">
    <property type="protein sequence ID" value="CAL5141941.1"/>
    <property type="molecule type" value="Genomic_DNA"/>
</dbReference>
<evidence type="ECO:0000256" key="6">
    <source>
        <dbReference type="SAM" id="MobiDB-lite"/>
    </source>
</evidence>
<accession>A0AAV2TY28</accession>
<dbReference type="Gene3D" id="1.25.40.20">
    <property type="entry name" value="Ankyrin repeat-containing domain"/>
    <property type="match status" value="2"/>
</dbReference>
<feature type="transmembrane region" description="Helical" evidence="7">
    <location>
        <begin position="925"/>
        <end position="947"/>
    </location>
</feature>
<evidence type="ECO:0000256" key="1">
    <source>
        <dbReference type="ARBA" id="ARBA00004141"/>
    </source>
</evidence>
<dbReference type="InterPro" id="IPR050927">
    <property type="entry name" value="TRPM"/>
</dbReference>
<dbReference type="PANTHER" id="PTHR13800">
    <property type="entry name" value="TRANSIENT RECEPTOR POTENTIAL CATION CHANNEL, SUBFAMILY M, MEMBER 6"/>
    <property type="match status" value="1"/>
</dbReference>
<feature type="domain" description="Ion transport" evidence="8">
    <location>
        <begin position="863"/>
        <end position="1076"/>
    </location>
</feature>
<feature type="region of interest" description="Disordered" evidence="6">
    <location>
        <begin position="1220"/>
        <end position="1330"/>
    </location>
</feature>